<evidence type="ECO:0000256" key="1">
    <source>
        <dbReference type="ARBA" id="ARBA00022729"/>
    </source>
</evidence>
<dbReference type="Pfam" id="PF13517">
    <property type="entry name" value="FG-GAP_3"/>
    <property type="match status" value="2"/>
</dbReference>
<dbReference type="Proteomes" id="UP000075515">
    <property type="component" value="Unassembled WGS sequence"/>
</dbReference>
<dbReference type="InterPro" id="IPR013517">
    <property type="entry name" value="FG-GAP"/>
</dbReference>
<keyword evidence="1" id="KW-0732">Signal</keyword>
<evidence type="ECO:0000259" key="2">
    <source>
        <dbReference type="Pfam" id="PF01345"/>
    </source>
</evidence>
<dbReference type="AlphaFoldDB" id="A0A150SY98"/>
<dbReference type="PANTHER" id="PTHR46580">
    <property type="entry name" value="SENSOR KINASE-RELATED"/>
    <property type="match status" value="1"/>
</dbReference>
<accession>A0A150SY98</accession>
<comment type="caution">
    <text evidence="3">The sequence shown here is derived from an EMBL/GenBank/DDBJ whole genome shotgun (WGS) entry which is preliminary data.</text>
</comment>
<dbReference type="PANTHER" id="PTHR46580:SF2">
    <property type="entry name" value="MAM DOMAIN-CONTAINING PROTEIN"/>
    <property type="match status" value="1"/>
</dbReference>
<evidence type="ECO:0000313" key="4">
    <source>
        <dbReference type="Proteomes" id="UP000075515"/>
    </source>
</evidence>
<dbReference type="InterPro" id="IPR028994">
    <property type="entry name" value="Integrin_alpha_N"/>
</dbReference>
<dbReference type="SUPFAM" id="SSF69318">
    <property type="entry name" value="Integrin alpha N-terminal domain"/>
    <property type="match status" value="1"/>
</dbReference>
<name>A0A150SY98_SORCE</name>
<dbReference type="Gene3D" id="2.130.10.130">
    <property type="entry name" value="Integrin alpha, N-terminal"/>
    <property type="match status" value="1"/>
</dbReference>
<dbReference type="NCBIfam" id="TIGR03901">
    <property type="entry name" value="MYXO-CTERM"/>
    <property type="match status" value="1"/>
</dbReference>
<gene>
    <name evidence="3" type="ORF">BE18_05500</name>
</gene>
<organism evidence="3 4">
    <name type="scientific">Sorangium cellulosum</name>
    <name type="common">Polyangium cellulosum</name>
    <dbReference type="NCBI Taxonomy" id="56"/>
    <lineage>
        <taxon>Bacteria</taxon>
        <taxon>Pseudomonadati</taxon>
        <taxon>Myxococcota</taxon>
        <taxon>Polyangia</taxon>
        <taxon>Polyangiales</taxon>
        <taxon>Polyangiaceae</taxon>
        <taxon>Sorangium</taxon>
    </lineage>
</organism>
<reference evidence="3 4" key="1">
    <citation type="submission" date="2014-02" db="EMBL/GenBank/DDBJ databases">
        <title>The small core and large imbalanced accessory genome model reveals a collaborative survival strategy of Sorangium cellulosum strains in nature.</title>
        <authorList>
            <person name="Han K."/>
            <person name="Peng R."/>
            <person name="Blom J."/>
            <person name="Li Y.-Z."/>
        </authorList>
    </citation>
    <scope>NUCLEOTIDE SEQUENCE [LARGE SCALE GENOMIC DNA]</scope>
    <source>
        <strain evidence="3 4">So0149</strain>
    </source>
</reference>
<dbReference type="InterPro" id="IPR024038">
    <property type="entry name" value="MYXO-CTERM"/>
</dbReference>
<dbReference type="InterPro" id="IPR001434">
    <property type="entry name" value="OmcB-like_DUF11"/>
</dbReference>
<feature type="domain" description="DUF11" evidence="2">
    <location>
        <begin position="470"/>
        <end position="567"/>
    </location>
</feature>
<sequence length="631" mass="65594">MFFAWGSTDLDVPLGTSNVRFADMDGDGAIDWILTRPDKIIVQLRDRGGALRATSTFPDAAGDDLYVHQMAVADVTGDGQLDLVVRDEHSVFVVQQTSGNLALLGHLDVTPSSLDPLLLSAGHFLSQSQADIVVETGPGELRLFHFSGGAFSAAQTLTDVAVLERSVAHRHPMAARDVDGDGLDDLLYPTADGLAVARRTASGGFQPVHRLALDGSYELGAFGDFDGDGLQDVAVIARIPGSSGDGATRLHTWLQGAAGTFTALAPQDRERGRGGILVADLSGDGGDEVVIGASVGRLREGRWLFTERDSFEDMPAGLIDLTGDGLLDLVNAGGIISFSRGVRADLALDIVKPPGPVRAGGGVSMTLSVTNRGPSAAGRVALLAESGENGQVTLGCGLEDCSRLELDAGQSLLFSAALSVGEGEHVDLSVSACGSLFDADTSNNRAALRVPIDNEERADLSGHVSIMVDGAELTLPLSVVNSGPSPARRVILEQQLPADMSRVSWTSSRDADCALEGTTLSCQLAELPEGEIWSLTPRGGIDYRQQRIETRVTVRSDTADPDESDNTFGRVMPEGFLGAIPGFGAGSDGDASGGCGCRLGAPPSGATPPALALAAVAALAVAARRRGDRRA</sequence>
<evidence type="ECO:0000313" key="3">
    <source>
        <dbReference type="EMBL" id="KYF97399.1"/>
    </source>
</evidence>
<proteinExistence type="predicted"/>
<dbReference type="Pfam" id="PF01345">
    <property type="entry name" value="DUF11"/>
    <property type="match status" value="1"/>
</dbReference>
<dbReference type="EMBL" id="JEMC01001413">
    <property type="protein sequence ID" value="KYF97399.1"/>
    <property type="molecule type" value="Genomic_DNA"/>
</dbReference>
<protein>
    <recommendedName>
        <fullName evidence="2">DUF11 domain-containing protein</fullName>
    </recommendedName>
</protein>